<proteinExistence type="predicted"/>
<feature type="compositionally biased region" description="Acidic residues" evidence="1">
    <location>
        <begin position="330"/>
        <end position="339"/>
    </location>
</feature>
<evidence type="ECO:0000313" key="4">
    <source>
        <dbReference type="Xenbase" id="XB-GENE-29098835"/>
    </source>
</evidence>
<feature type="region of interest" description="Disordered" evidence="1">
    <location>
        <begin position="330"/>
        <end position="383"/>
    </location>
</feature>
<dbReference type="Xenbase" id="XB-GENE-29098835">
    <property type="gene designation" value="LOC116412445"/>
</dbReference>
<feature type="compositionally biased region" description="Acidic residues" evidence="1">
    <location>
        <begin position="373"/>
        <end position="383"/>
    </location>
</feature>
<organism evidence="2 3">
    <name type="scientific">Xenopus tropicalis</name>
    <name type="common">Western clawed frog</name>
    <name type="synonym">Silurana tropicalis</name>
    <dbReference type="NCBI Taxonomy" id="8364"/>
    <lineage>
        <taxon>Eukaryota</taxon>
        <taxon>Metazoa</taxon>
        <taxon>Chordata</taxon>
        <taxon>Craniata</taxon>
        <taxon>Vertebrata</taxon>
        <taxon>Euteleostomi</taxon>
        <taxon>Amphibia</taxon>
        <taxon>Batrachia</taxon>
        <taxon>Anura</taxon>
        <taxon>Pipoidea</taxon>
        <taxon>Pipidae</taxon>
        <taxon>Xenopodinae</taxon>
        <taxon>Xenopus</taxon>
        <taxon>Silurana</taxon>
    </lineage>
</organism>
<feature type="region of interest" description="Disordered" evidence="1">
    <location>
        <begin position="178"/>
        <end position="205"/>
    </location>
</feature>
<gene>
    <name evidence="3 4" type="primary">LOC116412445</name>
</gene>
<evidence type="ECO:0000256" key="1">
    <source>
        <dbReference type="SAM" id="MobiDB-lite"/>
    </source>
</evidence>
<dbReference type="RefSeq" id="XP_031762542.1">
    <property type="nucleotide sequence ID" value="XM_031906682.1"/>
</dbReference>
<reference evidence="3" key="1">
    <citation type="submission" date="2025-08" db="UniProtKB">
        <authorList>
            <consortium name="RefSeq"/>
        </authorList>
    </citation>
    <scope>IDENTIFICATION</scope>
    <source>
        <strain evidence="3">Nigerian</strain>
        <tissue evidence="3">Liver and blood</tissue>
    </source>
</reference>
<keyword evidence="2" id="KW-1185">Reference proteome</keyword>
<evidence type="ECO:0000313" key="2">
    <source>
        <dbReference type="Proteomes" id="UP000008143"/>
    </source>
</evidence>
<dbReference type="AGR" id="Xenbase:XB-GENE-29098835"/>
<protein>
    <submittedName>
        <fullName evidence="3">Uncharacterized protein LOC116412445 isoform X2</fullName>
    </submittedName>
</protein>
<dbReference type="AlphaFoldDB" id="A0A8J1JXB7"/>
<accession>A0A8J1JXB7</accession>
<dbReference type="Proteomes" id="UP000008143">
    <property type="component" value="Chromosome 7"/>
</dbReference>
<feature type="compositionally biased region" description="Basic and acidic residues" evidence="1">
    <location>
        <begin position="351"/>
        <end position="360"/>
    </location>
</feature>
<sequence>MSERMRKFFKNIFGRNNQDNIHINDVTPDQPKEKSGRFKRLRKRISRLFGCRRPCCSDIAEEPELPYEEAKEEMKPYSPISFKKCCEKIKMRVDLDSYFAPSAEYSMEYPEAFECEMKPYSPVSFKKCCEKIKMRVDWDSYFASSAEYSTEYPEAFEREEEQRELFKPLTPDYCLTQTEDEDDEREPLGCSSDIPPIGSQDSDEVGPYDSLIKWFKIEVEDALNRIFDADPPTMQMEIEDIELEPLGCSSDIPPIGSQDSDEVGPYDSLIKWFKIEVEDALNRIFAPAVRTHCWMEDEDSTSQDSGSSFASTADSSLVQEVPVPFILDDSDRESIDQEEVPVPFILDDSDKESIDQEEVLRPIPPDPSTMQLEIEDLDLENQY</sequence>
<name>A0A8J1JXB7_XENTR</name>
<evidence type="ECO:0000313" key="3">
    <source>
        <dbReference type="RefSeq" id="XP_031762542.1"/>
    </source>
</evidence>
<dbReference type="GeneID" id="116412445"/>